<dbReference type="InParanoid" id="B3MR73"/>
<keyword evidence="3" id="KW-1185">Reference proteome</keyword>
<dbReference type="EMBL" id="CH902622">
    <property type="protein sequence ID" value="EDV34278.1"/>
    <property type="molecule type" value="Genomic_DNA"/>
</dbReference>
<name>B3MR73_DROAN</name>
<proteinExistence type="predicted"/>
<dbReference type="eggNOG" id="ENOG502TBGE">
    <property type="taxonomic scope" value="Eukaryota"/>
</dbReference>
<dbReference type="AlphaFoldDB" id="B3MR73"/>
<feature type="region of interest" description="Disordered" evidence="1">
    <location>
        <begin position="1"/>
        <end position="80"/>
    </location>
</feature>
<dbReference type="OrthoDB" id="7883521at2759"/>
<evidence type="ECO:0008006" key="4">
    <source>
        <dbReference type="Google" id="ProtNLM"/>
    </source>
</evidence>
<feature type="compositionally biased region" description="Low complexity" evidence="1">
    <location>
        <begin position="24"/>
        <end position="41"/>
    </location>
</feature>
<sequence>MGASLSGVAREEARAKGGASGVGQEQPHVQPQQSPPQQEAPNPHPTDQSPPPSETARPEPQRVSNPKARRRPKSRSVLGAIEDIQRMPEEAIYEEFNRLLMNSEEHLTPLGDPPCKDVAARLKTCLQRSHERSCNCFKVMEQYQQCVIRATQDHLDDQAQMGSSTMVVVSPQAIPRPSVPPPGRSQRRWYKFWTWFR</sequence>
<dbReference type="HOGENOM" id="CLU_119223_0_0_1"/>
<dbReference type="SUPFAM" id="SSF47072">
    <property type="entry name" value="Cysteine alpha-hairpin motif"/>
    <property type="match status" value="1"/>
</dbReference>
<feature type="compositionally biased region" description="Pro residues" evidence="1">
    <location>
        <begin position="42"/>
        <end position="53"/>
    </location>
</feature>
<protein>
    <recommendedName>
        <fullName evidence="4">CHCH domain-containing protein</fullName>
    </recommendedName>
</protein>
<dbReference type="InterPro" id="IPR009069">
    <property type="entry name" value="Cys_alpha_HP_mot_SF"/>
</dbReference>
<evidence type="ECO:0000313" key="2">
    <source>
        <dbReference type="EMBL" id="EDV34278.1"/>
    </source>
</evidence>
<accession>B3MR73</accession>
<dbReference type="OMA" id="RQRSCNC"/>
<dbReference type="KEGG" id="dan:6503738"/>
<organism evidence="2 3">
    <name type="scientific">Drosophila ananassae</name>
    <name type="common">Fruit fly</name>
    <dbReference type="NCBI Taxonomy" id="7217"/>
    <lineage>
        <taxon>Eukaryota</taxon>
        <taxon>Metazoa</taxon>
        <taxon>Ecdysozoa</taxon>
        <taxon>Arthropoda</taxon>
        <taxon>Hexapoda</taxon>
        <taxon>Insecta</taxon>
        <taxon>Pterygota</taxon>
        <taxon>Neoptera</taxon>
        <taxon>Endopterygota</taxon>
        <taxon>Diptera</taxon>
        <taxon>Brachycera</taxon>
        <taxon>Muscomorpha</taxon>
        <taxon>Ephydroidea</taxon>
        <taxon>Drosophilidae</taxon>
        <taxon>Drosophila</taxon>
        <taxon>Sophophora</taxon>
    </lineage>
</organism>
<dbReference type="GeneID" id="6503738"/>
<evidence type="ECO:0000256" key="1">
    <source>
        <dbReference type="SAM" id="MobiDB-lite"/>
    </source>
</evidence>
<reference evidence="2 3" key="1">
    <citation type="journal article" date="2007" name="Nature">
        <title>Evolution of genes and genomes on the Drosophila phylogeny.</title>
        <authorList>
            <consortium name="Drosophila 12 Genomes Consortium"/>
            <person name="Clark A.G."/>
            <person name="Eisen M.B."/>
            <person name="Smith D.R."/>
            <person name="Bergman C.M."/>
            <person name="Oliver B."/>
            <person name="Markow T.A."/>
            <person name="Kaufman T.C."/>
            <person name="Kellis M."/>
            <person name="Gelbart W."/>
            <person name="Iyer V.N."/>
            <person name="Pollard D.A."/>
            <person name="Sackton T.B."/>
            <person name="Larracuente A.M."/>
            <person name="Singh N.D."/>
            <person name="Abad J.P."/>
            <person name="Abt D.N."/>
            <person name="Adryan B."/>
            <person name="Aguade M."/>
            <person name="Akashi H."/>
            <person name="Anderson W.W."/>
            <person name="Aquadro C.F."/>
            <person name="Ardell D.H."/>
            <person name="Arguello R."/>
            <person name="Artieri C.G."/>
            <person name="Barbash D.A."/>
            <person name="Barker D."/>
            <person name="Barsanti P."/>
            <person name="Batterham P."/>
            <person name="Batzoglou S."/>
            <person name="Begun D."/>
            <person name="Bhutkar A."/>
            <person name="Blanco E."/>
            <person name="Bosak S.A."/>
            <person name="Bradley R.K."/>
            <person name="Brand A.D."/>
            <person name="Brent M.R."/>
            <person name="Brooks A.N."/>
            <person name="Brown R.H."/>
            <person name="Butlin R.K."/>
            <person name="Caggese C."/>
            <person name="Calvi B.R."/>
            <person name="Bernardo de Carvalho A."/>
            <person name="Caspi A."/>
            <person name="Castrezana S."/>
            <person name="Celniker S.E."/>
            <person name="Chang J.L."/>
            <person name="Chapple C."/>
            <person name="Chatterji S."/>
            <person name="Chinwalla A."/>
            <person name="Civetta A."/>
            <person name="Clifton S.W."/>
            <person name="Comeron J.M."/>
            <person name="Costello J.C."/>
            <person name="Coyne J.A."/>
            <person name="Daub J."/>
            <person name="David R.G."/>
            <person name="Delcher A.L."/>
            <person name="Delehaunty K."/>
            <person name="Do C.B."/>
            <person name="Ebling H."/>
            <person name="Edwards K."/>
            <person name="Eickbush T."/>
            <person name="Evans J.D."/>
            <person name="Filipski A."/>
            <person name="Findeiss S."/>
            <person name="Freyhult E."/>
            <person name="Fulton L."/>
            <person name="Fulton R."/>
            <person name="Garcia A.C."/>
            <person name="Gardiner A."/>
            <person name="Garfield D.A."/>
            <person name="Garvin B.E."/>
            <person name="Gibson G."/>
            <person name="Gilbert D."/>
            <person name="Gnerre S."/>
            <person name="Godfrey J."/>
            <person name="Good R."/>
            <person name="Gotea V."/>
            <person name="Gravely B."/>
            <person name="Greenberg A.J."/>
            <person name="Griffiths-Jones S."/>
            <person name="Gross S."/>
            <person name="Guigo R."/>
            <person name="Gustafson E.A."/>
            <person name="Haerty W."/>
            <person name="Hahn M.W."/>
            <person name="Halligan D.L."/>
            <person name="Halpern A.L."/>
            <person name="Halter G.M."/>
            <person name="Han M.V."/>
            <person name="Heger A."/>
            <person name="Hillier L."/>
            <person name="Hinrichs A.S."/>
            <person name="Holmes I."/>
            <person name="Hoskins R.A."/>
            <person name="Hubisz M.J."/>
            <person name="Hultmark D."/>
            <person name="Huntley M.A."/>
            <person name="Jaffe D.B."/>
            <person name="Jagadeeshan S."/>
            <person name="Jeck W.R."/>
            <person name="Johnson J."/>
            <person name="Jones C.D."/>
            <person name="Jordan W.C."/>
            <person name="Karpen G.H."/>
            <person name="Kataoka E."/>
            <person name="Keightley P.D."/>
            <person name="Kheradpour P."/>
            <person name="Kirkness E.F."/>
            <person name="Koerich L.B."/>
            <person name="Kristiansen K."/>
            <person name="Kudrna D."/>
            <person name="Kulathinal R.J."/>
            <person name="Kumar S."/>
            <person name="Kwok R."/>
            <person name="Lander E."/>
            <person name="Langley C.H."/>
            <person name="Lapoint R."/>
            <person name="Lazzaro B.P."/>
            <person name="Lee S.J."/>
            <person name="Levesque L."/>
            <person name="Li R."/>
            <person name="Lin C.F."/>
            <person name="Lin M.F."/>
            <person name="Lindblad-Toh K."/>
            <person name="Llopart A."/>
            <person name="Long M."/>
            <person name="Low L."/>
            <person name="Lozovsky E."/>
            <person name="Lu J."/>
            <person name="Luo M."/>
            <person name="Machado C.A."/>
            <person name="Makalowski W."/>
            <person name="Marzo M."/>
            <person name="Matsuda M."/>
            <person name="Matzkin L."/>
            <person name="McAllister B."/>
            <person name="McBride C.S."/>
            <person name="McKernan B."/>
            <person name="McKernan K."/>
            <person name="Mendez-Lago M."/>
            <person name="Minx P."/>
            <person name="Mollenhauer M.U."/>
            <person name="Montooth K."/>
            <person name="Mount S.M."/>
            <person name="Mu X."/>
            <person name="Myers E."/>
            <person name="Negre B."/>
            <person name="Newfeld S."/>
            <person name="Nielsen R."/>
            <person name="Noor M.A."/>
            <person name="O'Grady P."/>
            <person name="Pachter L."/>
            <person name="Papaceit M."/>
            <person name="Parisi M.J."/>
            <person name="Parisi M."/>
            <person name="Parts L."/>
            <person name="Pedersen J.S."/>
            <person name="Pesole G."/>
            <person name="Phillippy A.M."/>
            <person name="Ponting C.P."/>
            <person name="Pop M."/>
            <person name="Porcelli D."/>
            <person name="Powell J.R."/>
            <person name="Prohaska S."/>
            <person name="Pruitt K."/>
            <person name="Puig M."/>
            <person name="Quesneville H."/>
            <person name="Ram K.R."/>
            <person name="Rand D."/>
            <person name="Rasmussen M.D."/>
            <person name="Reed L.K."/>
            <person name="Reenan R."/>
            <person name="Reily A."/>
            <person name="Remington K.A."/>
            <person name="Rieger T.T."/>
            <person name="Ritchie M.G."/>
            <person name="Robin C."/>
            <person name="Rogers Y.H."/>
            <person name="Rohde C."/>
            <person name="Rozas J."/>
            <person name="Rubenfield M.J."/>
            <person name="Ruiz A."/>
            <person name="Russo S."/>
            <person name="Salzberg S.L."/>
            <person name="Sanchez-Gracia A."/>
            <person name="Saranga D.J."/>
            <person name="Sato H."/>
            <person name="Schaeffer S.W."/>
            <person name="Schatz M.C."/>
            <person name="Schlenke T."/>
            <person name="Schwartz R."/>
            <person name="Segarra C."/>
            <person name="Singh R.S."/>
            <person name="Sirot L."/>
            <person name="Sirota M."/>
            <person name="Sisneros N.B."/>
            <person name="Smith C.D."/>
            <person name="Smith T.F."/>
            <person name="Spieth J."/>
            <person name="Stage D.E."/>
            <person name="Stark A."/>
            <person name="Stephan W."/>
            <person name="Strausberg R.L."/>
            <person name="Strempel S."/>
            <person name="Sturgill D."/>
            <person name="Sutton G."/>
            <person name="Sutton G.G."/>
            <person name="Tao W."/>
            <person name="Teichmann S."/>
            <person name="Tobari Y.N."/>
            <person name="Tomimura Y."/>
            <person name="Tsolas J.M."/>
            <person name="Valente V.L."/>
            <person name="Venter E."/>
            <person name="Venter J.C."/>
            <person name="Vicario S."/>
            <person name="Vieira F.G."/>
            <person name="Vilella A.J."/>
            <person name="Villasante A."/>
            <person name="Walenz B."/>
            <person name="Wang J."/>
            <person name="Wasserman M."/>
            <person name="Watts T."/>
            <person name="Wilson D."/>
            <person name="Wilson R.K."/>
            <person name="Wing R.A."/>
            <person name="Wolfner M.F."/>
            <person name="Wong A."/>
            <person name="Wong G.K."/>
            <person name="Wu C.I."/>
            <person name="Wu G."/>
            <person name="Yamamoto D."/>
            <person name="Yang H.P."/>
            <person name="Yang S.P."/>
            <person name="Yorke J.A."/>
            <person name="Yoshida K."/>
            <person name="Zdobnov E."/>
            <person name="Zhang P."/>
            <person name="Zhang Y."/>
            <person name="Zimin A.V."/>
            <person name="Baldwin J."/>
            <person name="Abdouelleil A."/>
            <person name="Abdulkadir J."/>
            <person name="Abebe A."/>
            <person name="Abera B."/>
            <person name="Abreu J."/>
            <person name="Acer S.C."/>
            <person name="Aftuck L."/>
            <person name="Alexander A."/>
            <person name="An P."/>
            <person name="Anderson E."/>
            <person name="Anderson S."/>
            <person name="Arachi H."/>
            <person name="Azer M."/>
            <person name="Bachantsang P."/>
            <person name="Barry A."/>
            <person name="Bayul T."/>
            <person name="Berlin A."/>
            <person name="Bessette D."/>
            <person name="Bloom T."/>
            <person name="Blye J."/>
            <person name="Boguslavskiy L."/>
            <person name="Bonnet C."/>
            <person name="Boukhgalter B."/>
            <person name="Bourzgui I."/>
            <person name="Brown A."/>
            <person name="Cahill P."/>
            <person name="Channer S."/>
            <person name="Cheshatsang Y."/>
            <person name="Chuda L."/>
            <person name="Citroen M."/>
            <person name="Collymore A."/>
            <person name="Cooke P."/>
            <person name="Costello M."/>
            <person name="D'Aco K."/>
            <person name="Daza R."/>
            <person name="De Haan G."/>
            <person name="DeGray S."/>
            <person name="DeMaso C."/>
            <person name="Dhargay N."/>
            <person name="Dooley K."/>
            <person name="Dooley E."/>
            <person name="Doricent M."/>
            <person name="Dorje P."/>
            <person name="Dorjee K."/>
            <person name="Dupes A."/>
            <person name="Elong R."/>
            <person name="Falk J."/>
            <person name="Farina A."/>
            <person name="Faro S."/>
            <person name="Ferguson D."/>
            <person name="Fisher S."/>
            <person name="Foley C.D."/>
            <person name="Franke A."/>
            <person name="Friedrich D."/>
            <person name="Gadbois L."/>
            <person name="Gearin G."/>
            <person name="Gearin C.R."/>
            <person name="Giannoukos G."/>
            <person name="Goode T."/>
            <person name="Graham J."/>
            <person name="Grandbois E."/>
            <person name="Grewal S."/>
            <person name="Gyaltsen K."/>
            <person name="Hafez N."/>
            <person name="Hagos B."/>
            <person name="Hall J."/>
            <person name="Henson C."/>
            <person name="Hollinger A."/>
            <person name="Honan T."/>
            <person name="Huard M.D."/>
            <person name="Hughes L."/>
            <person name="Hurhula B."/>
            <person name="Husby M.E."/>
            <person name="Kamat A."/>
            <person name="Kanga B."/>
            <person name="Kashin S."/>
            <person name="Khazanovich D."/>
            <person name="Kisner P."/>
            <person name="Lance K."/>
            <person name="Lara M."/>
            <person name="Lee W."/>
            <person name="Lennon N."/>
            <person name="Letendre F."/>
            <person name="LeVine R."/>
            <person name="Lipovsky A."/>
            <person name="Liu X."/>
            <person name="Liu J."/>
            <person name="Liu S."/>
            <person name="Lokyitsang T."/>
            <person name="Lokyitsang Y."/>
            <person name="Lubonja R."/>
            <person name="Lui A."/>
            <person name="MacDonald P."/>
            <person name="Magnisalis V."/>
            <person name="Maru K."/>
            <person name="Matthews C."/>
            <person name="McCusker W."/>
            <person name="McDonough S."/>
            <person name="Mehta T."/>
            <person name="Meldrim J."/>
            <person name="Meneus L."/>
            <person name="Mihai O."/>
            <person name="Mihalev A."/>
            <person name="Mihova T."/>
            <person name="Mittelman R."/>
            <person name="Mlenga V."/>
            <person name="Montmayeur A."/>
            <person name="Mulrain L."/>
            <person name="Navidi A."/>
            <person name="Naylor J."/>
            <person name="Negash T."/>
            <person name="Nguyen T."/>
            <person name="Nguyen N."/>
            <person name="Nicol R."/>
            <person name="Norbu C."/>
            <person name="Norbu N."/>
            <person name="Novod N."/>
            <person name="O'Neill B."/>
            <person name="Osman S."/>
            <person name="Markiewicz E."/>
            <person name="Oyono O.L."/>
            <person name="Patti C."/>
            <person name="Phunkhang P."/>
            <person name="Pierre F."/>
            <person name="Priest M."/>
            <person name="Raghuraman S."/>
            <person name="Rege F."/>
            <person name="Reyes R."/>
            <person name="Rise C."/>
            <person name="Rogov P."/>
            <person name="Ross K."/>
            <person name="Ryan E."/>
            <person name="Settipalli S."/>
            <person name="Shea T."/>
            <person name="Sherpa N."/>
            <person name="Shi L."/>
            <person name="Shih D."/>
            <person name="Sparrow T."/>
            <person name="Spaulding J."/>
            <person name="Stalker J."/>
            <person name="Stange-Thomann N."/>
            <person name="Stavropoulos S."/>
            <person name="Stone C."/>
            <person name="Strader C."/>
            <person name="Tesfaye S."/>
            <person name="Thomson T."/>
            <person name="Thoulutsang Y."/>
            <person name="Thoulutsang D."/>
            <person name="Topham K."/>
            <person name="Topping I."/>
            <person name="Tsamla T."/>
            <person name="Vassiliev H."/>
            <person name="Vo A."/>
            <person name="Wangchuk T."/>
            <person name="Wangdi T."/>
            <person name="Weiand M."/>
            <person name="Wilkinson J."/>
            <person name="Wilson A."/>
            <person name="Yadav S."/>
            <person name="Young G."/>
            <person name="Yu Q."/>
            <person name="Zembek L."/>
            <person name="Zhong D."/>
            <person name="Zimmer A."/>
            <person name="Zwirko Z."/>
            <person name="Jaffe D.B."/>
            <person name="Alvarez P."/>
            <person name="Brockman W."/>
            <person name="Butler J."/>
            <person name="Chin C."/>
            <person name="Gnerre S."/>
            <person name="Grabherr M."/>
            <person name="Kleber M."/>
            <person name="Mauceli E."/>
            <person name="MacCallum I."/>
        </authorList>
    </citation>
    <scope>NUCLEOTIDE SEQUENCE [LARGE SCALE GENOMIC DNA]</scope>
    <source>
        <strain evidence="3">Tucson 14024-0371.13</strain>
    </source>
</reference>
<evidence type="ECO:0000313" key="3">
    <source>
        <dbReference type="Proteomes" id="UP000007801"/>
    </source>
</evidence>
<dbReference type="Proteomes" id="UP000007801">
    <property type="component" value="Unassembled WGS sequence"/>
</dbReference>
<dbReference type="PhylomeDB" id="B3MR73"/>
<gene>
    <name evidence="2" type="primary">Dana\GF21049</name>
    <name evidence="2" type="synonym">dana_GLEANR_4277</name>
    <name evidence="2" type="ORF">GF21049</name>
</gene>